<reference evidence="2 3" key="1">
    <citation type="submission" date="2019-02" db="EMBL/GenBank/DDBJ databases">
        <title>Genome sequencing of the rare red list fungi Bondarzewia mesenterica.</title>
        <authorList>
            <person name="Buettner E."/>
            <person name="Kellner H."/>
        </authorList>
    </citation>
    <scope>NUCLEOTIDE SEQUENCE [LARGE SCALE GENOMIC DNA]</scope>
    <source>
        <strain evidence="2 3">DSM 108281</strain>
    </source>
</reference>
<keyword evidence="1" id="KW-0732">Signal</keyword>
<comment type="caution">
    <text evidence="2">The sequence shown here is derived from an EMBL/GenBank/DDBJ whole genome shotgun (WGS) entry which is preliminary data.</text>
</comment>
<dbReference type="EMBL" id="SGPL01000276">
    <property type="protein sequence ID" value="THH14456.1"/>
    <property type="molecule type" value="Genomic_DNA"/>
</dbReference>
<dbReference type="InterPro" id="IPR021054">
    <property type="entry name" value="Cell_wall_mannoprotein_1"/>
</dbReference>
<protein>
    <recommendedName>
        <fullName evidence="4">Hydrophobic surface binding protein</fullName>
    </recommendedName>
</protein>
<dbReference type="AlphaFoldDB" id="A0A4S4LQ52"/>
<name>A0A4S4LQ52_9AGAM</name>
<dbReference type="Gene3D" id="1.20.1280.140">
    <property type="match status" value="1"/>
</dbReference>
<dbReference type="Proteomes" id="UP000310158">
    <property type="component" value="Unassembled WGS sequence"/>
</dbReference>
<accession>A0A4S4LQ52</accession>
<feature type="signal peptide" evidence="1">
    <location>
        <begin position="1"/>
        <end position="19"/>
    </location>
</feature>
<evidence type="ECO:0008006" key="4">
    <source>
        <dbReference type="Google" id="ProtNLM"/>
    </source>
</evidence>
<proteinExistence type="predicted"/>
<feature type="chain" id="PRO_5021003917" description="Hydrophobic surface binding protein" evidence="1">
    <location>
        <begin position="20"/>
        <end position="201"/>
    </location>
</feature>
<evidence type="ECO:0000313" key="2">
    <source>
        <dbReference type="EMBL" id="THH14456.1"/>
    </source>
</evidence>
<sequence>MVRITSAIVVFSFVLAALASPLSKRTVAQVESDISNINDQVNSLNTAIEAFPDSGGSLSEALAIHTSATNLETAINSATSDTQAIYLHDLTLHSSSLIDVQATDPFSDADGQTILSQVQALEPNITSALQNIVEKKPAFEALPIGGIPALVEQDLQTLESDTSAFANALIANTPADLLDQANSIKSDIDSAFATAVAAYAS</sequence>
<evidence type="ECO:0000313" key="3">
    <source>
        <dbReference type="Proteomes" id="UP000310158"/>
    </source>
</evidence>
<dbReference type="OrthoDB" id="3485059at2759"/>
<dbReference type="PANTHER" id="PTHR38123">
    <property type="entry name" value="CELL WALL SERINE-THREONINE-RICH GALACTOMANNOPROTEIN MP1 (AFU_ORTHOLOGUE AFUA_4G03240)"/>
    <property type="match status" value="1"/>
</dbReference>
<evidence type="ECO:0000256" key="1">
    <source>
        <dbReference type="SAM" id="SignalP"/>
    </source>
</evidence>
<keyword evidence="3" id="KW-1185">Reference proteome</keyword>
<dbReference type="Pfam" id="PF12296">
    <property type="entry name" value="HsbA"/>
    <property type="match status" value="1"/>
</dbReference>
<dbReference type="PANTHER" id="PTHR38123:SF1">
    <property type="entry name" value="HYDROPHOBIC SURFACE BINDING PROTEIN"/>
    <property type="match status" value="1"/>
</dbReference>
<dbReference type="GO" id="GO:0005576">
    <property type="term" value="C:extracellular region"/>
    <property type="evidence" value="ECO:0007669"/>
    <property type="project" value="TreeGrafter"/>
</dbReference>
<organism evidence="2 3">
    <name type="scientific">Bondarzewia mesenterica</name>
    <dbReference type="NCBI Taxonomy" id="1095465"/>
    <lineage>
        <taxon>Eukaryota</taxon>
        <taxon>Fungi</taxon>
        <taxon>Dikarya</taxon>
        <taxon>Basidiomycota</taxon>
        <taxon>Agaricomycotina</taxon>
        <taxon>Agaricomycetes</taxon>
        <taxon>Russulales</taxon>
        <taxon>Bondarzewiaceae</taxon>
        <taxon>Bondarzewia</taxon>
    </lineage>
</organism>
<gene>
    <name evidence="2" type="ORF">EW146_g5882</name>
</gene>